<organism evidence="1 2">
    <name type="scientific">Marinilactibacillus psychrotolerans 42ea</name>
    <dbReference type="NCBI Taxonomy" id="1255609"/>
    <lineage>
        <taxon>Bacteria</taxon>
        <taxon>Bacillati</taxon>
        <taxon>Bacillota</taxon>
        <taxon>Bacilli</taxon>
        <taxon>Lactobacillales</taxon>
        <taxon>Carnobacteriaceae</taxon>
        <taxon>Marinilactibacillus</taxon>
    </lineage>
</organism>
<evidence type="ECO:0000313" key="2">
    <source>
        <dbReference type="Proteomes" id="UP000195611"/>
    </source>
</evidence>
<evidence type="ECO:0000313" key="1">
    <source>
        <dbReference type="EMBL" id="SJN22283.1"/>
    </source>
</evidence>
<sequence length="40" mass="4250">MEGIGAVNTNPHFIYKVAKKGQGIFPVLFSGSLSNNVGKE</sequence>
<dbReference type="EMBL" id="FUKW01000038">
    <property type="protein sequence ID" value="SJN22283.1"/>
    <property type="molecule type" value="Genomic_DNA"/>
</dbReference>
<proteinExistence type="predicted"/>
<dbReference type="Proteomes" id="UP000195611">
    <property type="component" value="Unassembled WGS sequence"/>
</dbReference>
<gene>
    <name evidence="1" type="ORF">FM115_02205</name>
</gene>
<dbReference type="AlphaFoldDB" id="A0A1R4ISM5"/>
<reference evidence="1 2" key="1">
    <citation type="submission" date="2017-02" db="EMBL/GenBank/DDBJ databases">
        <authorList>
            <person name="Peterson S.W."/>
        </authorList>
    </citation>
    <scope>NUCLEOTIDE SEQUENCE [LARGE SCALE GENOMIC DNA]</scope>
    <source>
        <strain evidence="1 2">42ea</strain>
    </source>
</reference>
<name>A0A1R4ISM5_9LACT</name>
<protein>
    <submittedName>
        <fullName evidence="1">Uncharacterized protein</fullName>
    </submittedName>
</protein>
<accession>A0A1R4ISM5</accession>